<accession>A0A6J1RJN1</accession>
<evidence type="ECO:0000313" key="3">
    <source>
        <dbReference type="RefSeq" id="XP_024892985.1"/>
    </source>
</evidence>
<evidence type="ECO:0000313" key="2">
    <source>
        <dbReference type="Proteomes" id="UP000504618"/>
    </source>
</evidence>
<proteinExistence type="predicted"/>
<dbReference type="GeneID" id="112468163"/>
<dbReference type="RefSeq" id="XP_024892985.1">
    <property type="nucleotide sequence ID" value="XM_025037217.1"/>
</dbReference>
<organism evidence="2 3">
    <name type="scientific">Temnothorax curvispinosus</name>
    <dbReference type="NCBI Taxonomy" id="300111"/>
    <lineage>
        <taxon>Eukaryota</taxon>
        <taxon>Metazoa</taxon>
        <taxon>Ecdysozoa</taxon>
        <taxon>Arthropoda</taxon>
        <taxon>Hexapoda</taxon>
        <taxon>Insecta</taxon>
        <taxon>Pterygota</taxon>
        <taxon>Neoptera</taxon>
        <taxon>Endopterygota</taxon>
        <taxon>Hymenoptera</taxon>
        <taxon>Apocrita</taxon>
        <taxon>Aculeata</taxon>
        <taxon>Formicoidea</taxon>
        <taxon>Formicidae</taxon>
        <taxon>Myrmicinae</taxon>
        <taxon>Temnothorax</taxon>
    </lineage>
</organism>
<reference evidence="3" key="1">
    <citation type="submission" date="2025-08" db="UniProtKB">
        <authorList>
            <consortium name="RefSeq"/>
        </authorList>
    </citation>
    <scope>IDENTIFICATION</scope>
    <source>
        <tissue evidence="3">Whole body</tissue>
    </source>
</reference>
<name>A0A6J1RJN1_9HYME</name>
<sequence length="121" mass="13658">MRCFRCDRYFAPSTCDACLRTYWLEVARAPRASGAPARELESPDSPPPPYEDAIQQDMRVAQASRALPPPSYIEAIREEVPPLRVFVNVNTGAREVTRGFRRILTTRREMAMWAGPSSQDG</sequence>
<protein>
    <submittedName>
        <fullName evidence="3">Uncharacterized protein LOC112468163</fullName>
    </submittedName>
</protein>
<feature type="region of interest" description="Disordered" evidence="1">
    <location>
        <begin position="32"/>
        <end position="52"/>
    </location>
</feature>
<evidence type="ECO:0000256" key="1">
    <source>
        <dbReference type="SAM" id="MobiDB-lite"/>
    </source>
</evidence>
<gene>
    <name evidence="3" type="primary">LOC112468163</name>
</gene>
<keyword evidence="2" id="KW-1185">Reference proteome</keyword>
<dbReference type="Proteomes" id="UP000504618">
    <property type="component" value="Unplaced"/>
</dbReference>
<dbReference type="AlphaFoldDB" id="A0A6J1RJN1"/>